<evidence type="ECO:0000313" key="1">
    <source>
        <dbReference type="EMBL" id="GAG21017.1"/>
    </source>
</evidence>
<dbReference type="AlphaFoldDB" id="X0WCU6"/>
<protein>
    <submittedName>
        <fullName evidence="1">Uncharacterized protein</fullName>
    </submittedName>
</protein>
<reference evidence="1" key="1">
    <citation type="journal article" date="2014" name="Front. Microbiol.">
        <title>High frequency of phylogenetically diverse reductive dehalogenase-homologous genes in deep subseafloor sedimentary metagenomes.</title>
        <authorList>
            <person name="Kawai M."/>
            <person name="Futagami T."/>
            <person name="Toyoda A."/>
            <person name="Takaki Y."/>
            <person name="Nishi S."/>
            <person name="Hori S."/>
            <person name="Arai W."/>
            <person name="Tsubouchi T."/>
            <person name="Morono Y."/>
            <person name="Uchiyama I."/>
            <person name="Ito T."/>
            <person name="Fujiyama A."/>
            <person name="Inagaki F."/>
            <person name="Takami H."/>
        </authorList>
    </citation>
    <scope>NUCLEOTIDE SEQUENCE</scope>
    <source>
        <strain evidence="1">Expedition CK06-06</strain>
    </source>
</reference>
<accession>X0WCU6</accession>
<gene>
    <name evidence="1" type="ORF">S01H1_54910</name>
</gene>
<name>X0WCU6_9ZZZZ</name>
<proteinExistence type="predicted"/>
<organism evidence="1">
    <name type="scientific">marine sediment metagenome</name>
    <dbReference type="NCBI Taxonomy" id="412755"/>
    <lineage>
        <taxon>unclassified sequences</taxon>
        <taxon>metagenomes</taxon>
        <taxon>ecological metagenomes</taxon>
    </lineage>
</organism>
<comment type="caution">
    <text evidence="1">The sequence shown here is derived from an EMBL/GenBank/DDBJ whole genome shotgun (WGS) entry which is preliminary data.</text>
</comment>
<feature type="non-terminal residue" evidence="1">
    <location>
        <position position="1"/>
    </location>
</feature>
<sequence>PTEVSAFAWLDHDVLEVDTIDLEYADDVTYLTNQGTISITWRENNLLEFFTPLSRRYWRFIINKGASAVYRSAGRFVLGTYFELAHSAREPGFVVTPALTTSKSVRTEGGQLYGDIGVVLERMAGSIPAITDDEKADLVALINANSTVIPFIAAFDFDLYPAEKTIYGAFDRIPSMVSAPSHYRWEMQFSITEQT</sequence>
<dbReference type="EMBL" id="BARS01035657">
    <property type="protein sequence ID" value="GAG21017.1"/>
    <property type="molecule type" value="Genomic_DNA"/>
</dbReference>